<comment type="caution">
    <text evidence="1">The sequence shown here is derived from an EMBL/GenBank/DDBJ whole genome shotgun (WGS) entry which is preliminary data.</text>
</comment>
<evidence type="ECO:0000313" key="1">
    <source>
        <dbReference type="EMBL" id="OGF19666.1"/>
    </source>
</evidence>
<protein>
    <submittedName>
        <fullName evidence="1">Uncharacterized protein</fullName>
    </submittedName>
</protein>
<sequence>MIDALNNKHITLTSQQLMARLDKVVADIIRFNDAKKAYILGRLLAEKLEKKKSEVARSPEIYDFYKKIIVKLYFIALPLLDNSDIIDIFKNYFTWQFRLPDYDILAKLEAKLLTIIVIEERDEFKNSLRQTLLGNKEIITSKAEIKTIRDWLKNYNANTGAGTTDSLRKNQYLANLSNNKLLSGHDIKKLQTLINVYEMCKLSSFTPQGFEERVPIVIDGKLYIFNHGVLEQVKPSKQVERIMRATESSPSVNPIGEHLYTLQQLAEQYPQGSLERRAIEEEIAKNKKTVKYL</sequence>
<dbReference type="AlphaFoldDB" id="A0A1F5RZ22"/>
<dbReference type="Proteomes" id="UP000177691">
    <property type="component" value="Unassembled WGS sequence"/>
</dbReference>
<gene>
    <name evidence="1" type="ORF">A3D54_02500</name>
</gene>
<name>A0A1F5RZ22_9BACT</name>
<reference evidence="1 2" key="1">
    <citation type="journal article" date="2016" name="Nat. Commun.">
        <title>Thousands of microbial genomes shed light on interconnected biogeochemical processes in an aquifer system.</title>
        <authorList>
            <person name="Anantharaman K."/>
            <person name="Brown C.T."/>
            <person name="Hug L.A."/>
            <person name="Sharon I."/>
            <person name="Castelle C.J."/>
            <person name="Probst A.J."/>
            <person name="Thomas B.C."/>
            <person name="Singh A."/>
            <person name="Wilkins M.J."/>
            <person name="Karaoz U."/>
            <person name="Brodie E.L."/>
            <person name="Williams K.H."/>
            <person name="Hubbard S.S."/>
            <person name="Banfield J.F."/>
        </authorList>
    </citation>
    <scope>NUCLEOTIDE SEQUENCE [LARGE SCALE GENOMIC DNA]</scope>
</reference>
<accession>A0A1F5RZ22</accession>
<dbReference type="EMBL" id="MFFU01000009">
    <property type="protein sequence ID" value="OGF19666.1"/>
    <property type="molecule type" value="Genomic_DNA"/>
</dbReference>
<proteinExistence type="predicted"/>
<organism evidence="1 2">
    <name type="scientific">Candidatus Falkowbacteria bacterium RIFCSPHIGHO2_02_FULL_45_15</name>
    <dbReference type="NCBI Taxonomy" id="1797987"/>
    <lineage>
        <taxon>Bacteria</taxon>
        <taxon>Candidatus Falkowiibacteriota</taxon>
    </lineage>
</organism>
<evidence type="ECO:0000313" key="2">
    <source>
        <dbReference type="Proteomes" id="UP000177691"/>
    </source>
</evidence>